<sequence length="304" mass="32927">MPDALVVGFLKENVSAFGSIRMWGEVGVGAGSFIVGVVVDFYQSEVCGEVVNNYYISFYFFAGFIAVAMFTAIFMEVTYPDREISTDINLLSLVKELMKFHNAVYVLVACFLGMFLGLHDSFGLWYLDELGAEPYMLGIASGLRYTVAVVGYVISGSVVNKFGLACTIAACLLLYVAVYMGLAFVLNPWLGMALFIVQGLLYGTSWAACVVFGGTVSLRVGFHTATQGLLGGCHWGLGVGSGMIVSGFMINKVGVAKTYFIYSLMSLVVFVLFSLSHLLARFREGKGNSDESYKLVPTSAEDSQ</sequence>
<dbReference type="InterPro" id="IPR036259">
    <property type="entry name" value="MFS_trans_sf"/>
</dbReference>
<evidence type="ECO:0000259" key="7">
    <source>
        <dbReference type="Pfam" id="PF12832"/>
    </source>
</evidence>
<dbReference type="Pfam" id="PF12832">
    <property type="entry name" value="MFS_1_like"/>
    <property type="match status" value="1"/>
</dbReference>
<dbReference type="InterPro" id="IPR051717">
    <property type="entry name" value="MFS_MFSD6"/>
</dbReference>
<dbReference type="OrthoDB" id="5977485at2759"/>
<keyword evidence="4 6" id="KW-1133">Transmembrane helix</keyword>
<organism evidence="8 9">
    <name type="scientific">Desmophyllum pertusum</name>
    <dbReference type="NCBI Taxonomy" id="174260"/>
    <lineage>
        <taxon>Eukaryota</taxon>
        <taxon>Metazoa</taxon>
        <taxon>Cnidaria</taxon>
        <taxon>Anthozoa</taxon>
        <taxon>Hexacorallia</taxon>
        <taxon>Scleractinia</taxon>
        <taxon>Caryophylliina</taxon>
        <taxon>Caryophylliidae</taxon>
        <taxon>Desmophyllum</taxon>
    </lineage>
</organism>
<feature type="domain" description="Major facilitator superfamily associated" evidence="7">
    <location>
        <begin position="3"/>
        <end position="259"/>
    </location>
</feature>
<evidence type="ECO:0000256" key="3">
    <source>
        <dbReference type="ARBA" id="ARBA00022692"/>
    </source>
</evidence>
<proteinExistence type="inferred from homology"/>
<dbReference type="PANTHER" id="PTHR16172">
    <property type="entry name" value="MAJOR FACILITATOR SUPERFAMILY DOMAIN-CONTAINING PROTEIN 6-LIKE"/>
    <property type="match status" value="1"/>
</dbReference>
<feature type="transmembrane region" description="Helical" evidence="6">
    <location>
        <begin position="162"/>
        <end position="186"/>
    </location>
</feature>
<evidence type="ECO:0000256" key="4">
    <source>
        <dbReference type="ARBA" id="ARBA00022989"/>
    </source>
</evidence>
<feature type="transmembrane region" description="Helical" evidence="6">
    <location>
        <begin position="135"/>
        <end position="155"/>
    </location>
</feature>
<dbReference type="EMBL" id="MU827310">
    <property type="protein sequence ID" value="KAJ7360211.1"/>
    <property type="molecule type" value="Genomic_DNA"/>
</dbReference>
<evidence type="ECO:0000256" key="5">
    <source>
        <dbReference type="ARBA" id="ARBA00023136"/>
    </source>
</evidence>
<dbReference type="InterPro" id="IPR024989">
    <property type="entry name" value="MFS_assoc_dom"/>
</dbReference>
<comment type="similarity">
    <text evidence="2">Belongs to the major facilitator superfamily. MFSD6 family.</text>
</comment>
<name>A0A9W9YNJ2_9CNID</name>
<evidence type="ECO:0000256" key="2">
    <source>
        <dbReference type="ARBA" id="ARBA00005241"/>
    </source>
</evidence>
<dbReference type="AlphaFoldDB" id="A0A9W9YNJ2"/>
<keyword evidence="9" id="KW-1185">Reference proteome</keyword>
<comment type="subcellular location">
    <subcellularLocation>
        <location evidence="1">Membrane</location>
        <topology evidence="1">Multi-pass membrane protein</topology>
    </subcellularLocation>
</comment>
<evidence type="ECO:0000256" key="6">
    <source>
        <dbReference type="SAM" id="Phobius"/>
    </source>
</evidence>
<gene>
    <name evidence="8" type="ORF">OS493_016837</name>
</gene>
<keyword evidence="5 6" id="KW-0472">Membrane</keyword>
<feature type="transmembrane region" description="Helical" evidence="6">
    <location>
        <begin position="260"/>
        <end position="280"/>
    </location>
</feature>
<dbReference type="GO" id="GO:0016020">
    <property type="term" value="C:membrane"/>
    <property type="evidence" value="ECO:0007669"/>
    <property type="project" value="UniProtKB-SubCell"/>
</dbReference>
<dbReference type="SUPFAM" id="SSF103473">
    <property type="entry name" value="MFS general substrate transporter"/>
    <property type="match status" value="1"/>
</dbReference>
<evidence type="ECO:0000256" key="1">
    <source>
        <dbReference type="ARBA" id="ARBA00004141"/>
    </source>
</evidence>
<feature type="transmembrane region" description="Helical" evidence="6">
    <location>
        <begin position="100"/>
        <end position="119"/>
    </location>
</feature>
<feature type="transmembrane region" description="Helical" evidence="6">
    <location>
        <begin position="54"/>
        <end position="79"/>
    </location>
</feature>
<dbReference type="Gene3D" id="1.20.1250.20">
    <property type="entry name" value="MFS general substrate transporter like domains"/>
    <property type="match status" value="2"/>
</dbReference>
<keyword evidence="3 6" id="KW-0812">Transmembrane</keyword>
<feature type="transmembrane region" description="Helical" evidence="6">
    <location>
        <begin position="192"/>
        <end position="216"/>
    </location>
</feature>
<feature type="transmembrane region" description="Helical" evidence="6">
    <location>
        <begin position="20"/>
        <end position="42"/>
    </location>
</feature>
<protein>
    <recommendedName>
        <fullName evidence="7">Major facilitator superfamily associated domain-containing protein</fullName>
    </recommendedName>
</protein>
<comment type="caution">
    <text evidence="8">The sequence shown here is derived from an EMBL/GenBank/DDBJ whole genome shotgun (WGS) entry which is preliminary data.</text>
</comment>
<evidence type="ECO:0000313" key="8">
    <source>
        <dbReference type="EMBL" id="KAJ7360211.1"/>
    </source>
</evidence>
<accession>A0A9W9YNJ2</accession>
<evidence type="ECO:0000313" key="9">
    <source>
        <dbReference type="Proteomes" id="UP001163046"/>
    </source>
</evidence>
<dbReference type="PANTHER" id="PTHR16172:SF2">
    <property type="entry name" value="MAJOR FACILITATOR SUPERFAMILY DOMAIN-CONTAINING PROTEIN 6"/>
    <property type="match status" value="1"/>
</dbReference>
<reference evidence="8" key="1">
    <citation type="submission" date="2023-01" db="EMBL/GenBank/DDBJ databases">
        <title>Genome assembly of the deep-sea coral Lophelia pertusa.</title>
        <authorList>
            <person name="Herrera S."/>
            <person name="Cordes E."/>
        </authorList>
    </citation>
    <scope>NUCLEOTIDE SEQUENCE</scope>
    <source>
        <strain evidence="8">USNM1676648</strain>
        <tissue evidence="8">Polyp</tissue>
    </source>
</reference>
<feature type="transmembrane region" description="Helical" evidence="6">
    <location>
        <begin position="228"/>
        <end position="248"/>
    </location>
</feature>
<dbReference type="Proteomes" id="UP001163046">
    <property type="component" value="Unassembled WGS sequence"/>
</dbReference>